<gene>
    <name evidence="4" type="ORF">ACFLIM_27970</name>
</gene>
<protein>
    <recommendedName>
        <fullName evidence="6">DJ-1/PfpI family protein</fullName>
    </recommendedName>
</protein>
<sequence>MTAAKRGLVVVAPYDHSHVIAGQGTTALELLTEAGPLDMLVVPVGGGADRGLRHRRHRAAPRYPGGRSRTGGRRRHQTFPDGRSRRHLPRRIGVVISGGNVDIQLSTGTQISPAGPRH</sequence>
<dbReference type="RefSeq" id="WP_393170414.1">
    <property type="nucleotide sequence ID" value="NZ_JBICRM010000018.1"/>
</dbReference>
<proteinExistence type="predicted"/>
<keyword evidence="2" id="KW-0663">Pyridoxal phosphate</keyword>
<dbReference type="PANTHER" id="PTHR43050:SF1">
    <property type="entry name" value="SERINE RACEMASE"/>
    <property type="match status" value="1"/>
</dbReference>
<dbReference type="InterPro" id="IPR036052">
    <property type="entry name" value="TrpB-like_PALP_sf"/>
</dbReference>
<evidence type="ECO:0008006" key="6">
    <source>
        <dbReference type="Google" id="ProtNLM"/>
    </source>
</evidence>
<comment type="cofactor">
    <cofactor evidence="1">
        <name>pyridoxal 5'-phosphate</name>
        <dbReference type="ChEBI" id="CHEBI:597326"/>
    </cofactor>
</comment>
<keyword evidence="5" id="KW-1185">Reference proteome</keyword>
<comment type="caution">
    <text evidence="4">The sequence shown here is derived from an EMBL/GenBank/DDBJ whole genome shotgun (WGS) entry which is preliminary data.</text>
</comment>
<dbReference type="SUPFAM" id="SSF53686">
    <property type="entry name" value="Tryptophan synthase beta subunit-like PLP-dependent enzymes"/>
    <property type="match status" value="1"/>
</dbReference>
<dbReference type="Gene3D" id="3.40.50.1100">
    <property type="match status" value="2"/>
</dbReference>
<name>A0ABW7AIA2_9ACTN</name>
<accession>A0ABW7AIA2</accession>
<reference evidence="4 5" key="1">
    <citation type="submission" date="2024-10" db="EMBL/GenBank/DDBJ databases">
        <authorList>
            <person name="Topkara A.R."/>
            <person name="Saygin H."/>
        </authorList>
    </citation>
    <scope>NUCLEOTIDE SEQUENCE [LARGE SCALE GENOMIC DNA]</scope>
    <source>
        <strain evidence="4 5">M3C6</strain>
    </source>
</reference>
<evidence type="ECO:0000256" key="1">
    <source>
        <dbReference type="ARBA" id="ARBA00001933"/>
    </source>
</evidence>
<dbReference type="PANTHER" id="PTHR43050">
    <property type="entry name" value="SERINE / THREONINE RACEMASE FAMILY MEMBER"/>
    <property type="match status" value="1"/>
</dbReference>
<evidence type="ECO:0000313" key="4">
    <source>
        <dbReference type="EMBL" id="MFG1707037.1"/>
    </source>
</evidence>
<organism evidence="4 5">
    <name type="scientific">Nonomuraea marmarensis</name>
    <dbReference type="NCBI Taxonomy" id="3351344"/>
    <lineage>
        <taxon>Bacteria</taxon>
        <taxon>Bacillati</taxon>
        <taxon>Actinomycetota</taxon>
        <taxon>Actinomycetes</taxon>
        <taxon>Streptosporangiales</taxon>
        <taxon>Streptosporangiaceae</taxon>
        <taxon>Nonomuraea</taxon>
    </lineage>
</organism>
<evidence type="ECO:0000256" key="2">
    <source>
        <dbReference type="ARBA" id="ARBA00022898"/>
    </source>
</evidence>
<dbReference type="Proteomes" id="UP001603978">
    <property type="component" value="Unassembled WGS sequence"/>
</dbReference>
<dbReference type="EMBL" id="JBICRM010000018">
    <property type="protein sequence ID" value="MFG1707037.1"/>
    <property type="molecule type" value="Genomic_DNA"/>
</dbReference>
<evidence type="ECO:0000313" key="5">
    <source>
        <dbReference type="Proteomes" id="UP001603978"/>
    </source>
</evidence>
<evidence type="ECO:0000256" key="3">
    <source>
        <dbReference type="SAM" id="MobiDB-lite"/>
    </source>
</evidence>
<feature type="region of interest" description="Disordered" evidence="3">
    <location>
        <begin position="47"/>
        <end position="90"/>
    </location>
</feature>